<keyword evidence="3" id="KW-1185">Reference proteome</keyword>
<sequence>MVRGYEPDSLSYEIQNNHQVESFGNSGCKTREIGAGDGGDGTLSLKGETKGIEHEMKQTNIGTKNTLKYEYLLKQTASISSPSTKSETAPNQHGSTRVQIVALYERE</sequence>
<proteinExistence type="predicted"/>
<evidence type="ECO:0000313" key="2">
    <source>
        <dbReference type="EMBL" id="KAL3524586.1"/>
    </source>
</evidence>
<dbReference type="Proteomes" id="UP001630127">
    <property type="component" value="Unassembled WGS sequence"/>
</dbReference>
<gene>
    <name evidence="2" type="ORF">ACH5RR_012958</name>
</gene>
<reference evidence="2 3" key="1">
    <citation type="submission" date="2024-11" db="EMBL/GenBank/DDBJ databases">
        <title>A near-complete genome assembly of Cinchona calisaya.</title>
        <authorList>
            <person name="Lian D.C."/>
            <person name="Zhao X.W."/>
            <person name="Wei L."/>
        </authorList>
    </citation>
    <scope>NUCLEOTIDE SEQUENCE [LARGE SCALE GENOMIC DNA]</scope>
    <source>
        <tissue evidence="2">Nenye</tissue>
    </source>
</reference>
<feature type="region of interest" description="Disordered" evidence="1">
    <location>
        <begin position="78"/>
        <end position="107"/>
    </location>
</feature>
<protein>
    <submittedName>
        <fullName evidence="2">Uncharacterized protein</fullName>
    </submittedName>
</protein>
<name>A0ABD2ZYQ6_9GENT</name>
<dbReference type="AlphaFoldDB" id="A0ABD2ZYQ6"/>
<dbReference type="EMBL" id="JBJUIK010000006">
    <property type="protein sequence ID" value="KAL3524586.1"/>
    <property type="molecule type" value="Genomic_DNA"/>
</dbReference>
<evidence type="ECO:0000256" key="1">
    <source>
        <dbReference type="SAM" id="MobiDB-lite"/>
    </source>
</evidence>
<organism evidence="2 3">
    <name type="scientific">Cinchona calisaya</name>
    <dbReference type="NCBI Taxonomy" id="153742"/>
    <lineage>
        <taxon>Eukaryota</taxon>
        <taxon>Viridiplantae</taxon>
        <taxon>Streptophyta</taxon>
        <taxon>Embryophyta</taxon>
        <taxon>Tracheophyta</taxon>
        <taxon>Spermatophyta</taxon>
        <taxon>Magnoliopsida</taxon>
        <taxon>eudicotyledons</taxon>
        <taxon>Gunneridae</taxon>
        <taxon>Pentapetalae</taxon>
        <taxon>asterids</taxon>
        <taxon>lamiids</taxon>
        <taxon>Gentianales</taxon>
        <taxon>Rubiaceae</taxon>
        <taxon>Cinchonoideae</taxon>
        <taxon>Cinchoneae</taxon>
        <taxon>Cinchona</taxon>
    </lineage>
</organism>
<evidence type="ECO:0000313" key="3">
    <source>
        <dbReference type="Proteomes" id="UP001630127"/>
    </source>
</evidence>
<comment type="caution">
    <text evidence="2">The sequence shown here is derived from an EMBL/GenBank/DDBJ whole genome shotgun (WGS) entry which is preliminary data.</text>
</comment>
<accession>A0ABD2ZYQ6</accession>
<feature type="compositionally biased region" description="Polar residues" evidence="1">
    <location>
        <begin position="78"/>
        <end position="98"/>
    </location>
</feature>